<proteinExistence type="predicted"/>
<evidence type="ECO:0000313" key="4">
    <source>
        <dbReference type="Proteomes" id="UP001596492"/>
    </source>
</evidence>
<keyword evidence="1" id="KW-0238">DNA-binding</keyword>
<dbReference type="RefSeq" id="WP_382168011.1">
    <property type="nucleotide sequence ID" value="NZ_JBHTBR010000005.1"/>
</dbReference>
<evidence type="ECO:0000256" key="1">
    <source>
        <dbReference type="ARBA" id="ARBA00023125"/>
    </source>
</evidence>
<dbReference type="Gene3D" id="2.60.120.10">
    <property type="entry name" value="Jelly Rolls"/>
    <property type="match status" value="1"/>
</dbReference>
<dbReference type="Gene3D" id="1.10.260.40">
    <property type="entry name" value="lambda repressor-like DNA-binding domains"/>
    <property type="match status" value="1"/>
</dbReference>
<comment type="caution">
    <text evidence="3">The sequence shown here is derived from an EMBL/GenBank/DDBJ whole genome shotgun (WGS) entry which is preliminary data.</text>
</comment>
<dbReference type="SUPFAM" id="SSF47413">
    <property type="entry name" value="lambda repressor-like DNA-binding domains"/>
    <property type="match status" value="1"/>
</dbReference>
<sequence length="192" mass="21523">MVNSCNTNENPFDDALLALRLKSLRQENQYSLDQLAERSGISRGTLSRLEKGDVSPTTNVLGKLCSAYGLSMSRLMAMVETQFDPLVKAKDQQIWDDTKTGYTRKSVSPPNGHLSGEVVEGKLAPNTHICFEKPFRLNIEHHLILHSGSLRMTLDHCVYDLRDGDCLRYLLTGSSTFENTGPTPVHYHLFIL</sequence>
<organism evidence="3 4">
    <name type="scientific">Hirschia litorea</name>
    <dbReference type="NCBI Taxonomy" id="1199156"/>
    <lineage>
        <taxon>Bacteria</taxon>
        <taxon>Pseudomonadati</taxon>
        <taxon>Pseudomonadota</taxon>
        <taxon>Alphaproteobacteria</taxon>
        <taxon>Hyphomonadales</taxon>
        <taxon>Hyphomonadaceae</taxon>
        <taxon>Hirschia</taxon>
    </lineage>
</organism>
<dbReference type="Proteomes" id="UP001596492">
    <property type="component" value="Unassembled WGS sequence"/>
</dbReference>
<dbReference type="SMART" id="SM00530">
    <property type="entry name" value="HTH_XRE"/>
    <property type="match status" value="1"/>
</dbReference>
<evidence type="ECO:0000259" key="2">
    <source>
        <dbReference type="PROSITE" id="PS50943"/>
    </source>
</evidence>
<protein>
    <submittedName>
        <fullName evidence="3">Helix-turn-helix domain-containing protein</fullName>
    </submittedName>
</protein>
<dbReference type="InterPro" id="IPR050807">
    <property type="entry name" value="TransReg_Diox_bact_type"/>
</dbReference>
<dbReference type="SUPFAM" id="SSF51182">
    <property type="entry name" value="RmlC-like cupins"/>
    <property type="match status" value="1"/>
</dbReference>
<dbReference type="EMBL" id="JBHTBR010000005">
    <property type="protein sequence ID" value="MFC7292519.1"/>
    <property type="molecule type" value="Genomic_DNA"/>
</dbReference>
<feature type="domain" description="HTH cro/C1-type" evidence="2">
    <location>
        <begin position="21"/>
        <end position="75"/>
    </location>
</feature>
<gene>
    <name evidence="3" type="ORF">ACFQS8_12885</name>
</gene>
<dbReference type="Pfam" id="PF01381">
    <property type="entry name" value="HTH_3"/>
    <property type="match status" value="1"/>
</dbReference>
<dbReference type="CDD" id="cd00093">
    <property type="entry name" value="HTH_XRE"/>
    <property type="match status" value="1"/>
</dbReference>
<evidence type="ECO:0000313" key="3">
    <source>
        <dbReference type="EMBL" id="MFC7292519.1"/>
    </source>
</evidence>
<dbReference type="CDD" id="cd02209">
    <property type="entry name" value="cupin_XRE_C"/>
    <property type="match status" value="1"/>
</dbReference>
<reference evidence="4" key="1">
    <citation type="journal article" date="2019" name="Int. J. Syst. Evol. Microbiol.">
        <title>The Global Catalogue of Microorganisms (GCM) 10K type strain sequencing project: providing services to taxonomists for standard genome sequencing and annotation.</title>
        <authorList>
            <consortium name="The Broad Institute Genomics Platform"/>
            <consortium name="The Broad Institute Genome Sequencing Center for Infectious Disease"/>
            <person name="Wu L."/>
            <person name="Ma J."/>
        </authorList>
    </citation>
    <scope>NUCLEOTIDE SEQUENCE [LARGE SCALE GENOMIC DNA]</scope>
    <source>
        <strain evidence="4">CCUG 51308</strain>
    </source>
</reference>
<dbReference type="InterPro" id="IPR001387">
    <property type="entry name" value="Cro/C1-type_HTH"/>
</dbReference>
<dbReference type="InterPro" id="IPR010982">
    <property type="entry name" value="Lambda_DNA-bd_dom_sf"/>
</dbReference>
<name>A0ABW2INJ7_9PROT</name>
<dbReference type="InterPro" id="IPR011051">
    <property type="entry name" value="RmlC_Cupin_sf"/>
</dbReference>
<dbReference type="PANTHER" id="PTHR46797">
    <property type="entry name" value="HTH-TYPE TRANSCRIPTIONAL REGULATOR"/>
    <property type="match status" value="1"/>
</dbReference>
<dbReference type="PANTHER" id="PTHR46797:SF10">
    <property type="entry name" value="BLR1115 PROTEIN"/>
    <property type="match status" value="1"/>
</dbReference>
<dbReference type="InterPro" id="IPR014710">
    <property type="entry name" value="RmlC-like_jellyroll"/>
</dbReference>
<accession>A0ABW2INJ7</accession>
<keyword evidence="4" id="KW-1185">Reference proteome</keyword>
<dbReference type="PROSITE" id="PS50943">
    <property type="entry name" value="HTH_CROC1"/>
    <property type="match status" value="1"/>
</dbReference>